<protein>
    <recommendedName>
        <fullName evidence="2">L-ribulose-5-phosphate 3-epimerase</fullName>
    </recommendedName>
</protein>
<dbReference type="Gene3D" id="3.20.20.150">
    <property type="entry name" value="Divalent-metal-dependent TIM barrel enzymes"/>
    <property type="match status" value="1"/>
</dbReference>
<dbReference type="AlphaFoldDB" id="A0A1G6MST7"/>
<dbReference type="PANTHER" id="PTHR43489:SF1">
    <property type="entry name" value="L-RIBULOSE-5-PHOSPHATE 3-EPIMERASE SGBU-RELATED"/>
    <property type="match status" value="1"/>
</dbReference>
<sequence length="286" mass="31872">MSRQYRLGLYEKATPAELSWEERLQVAAECGFDYMEISVDESDARQARLDWTPAERATVVKAMRDTGIPLGSMCLSGHRKWPFGAKDPKKRAYSLEMMDKALELACDLGLHVIQLAGYDAYYDEDKWDGSCECFSENLAKATEMAAAAGVVLGFETMETPFMDTVRKAMTYVDEVNSPYLGVYPDVGNLTNASLLYGNTVADDIACGRGHIFAAHMKATKAGQYRDMLFGEGTTDYEGALSQLVPQGVRRYVCEMWYLGSPEWKQDVAHASSFVREKIDSAMETLS</sequence>
<dbReference type="GO" id="GO:0016861">
    <property type="term" value="F:intramolecular oxidoreductase activity, interconverting aldoses and ketoses"/>
    <property type="evidence" value="ECO:0007669"/>
    <property type="project" value="InterPro"/>
</dbReference>
<dbReference type="InterPro" id="IPR050417">
    <property type="entry name" value="Sugar_Epim/Isomerase"/>
</dbReference>
<dbReference type="InterPro" id="IPR013022">
    <property type="entry name" value="Xyl_isomerase-like_TIM-brl"/>
</dbReference>
<dbReference type="InterPro" id="IPR036237">
    <property type="entry name" value="Xyl_isomerase-like_sf"/>
</dbReference>
<dbReference type="SUPFAM" id="SSF51658">
    <property type="entry name" value="Xylose isomerase-like"/>
    <property type="match status" value="1"/>
</dbReference>
<proteinExistence type="predicted"/>
<dbReference type="GO" id="GO:0019852">
    <property type="term" value="P:L-ascorbic acid metabolic process"/>
    <property type="evidence" value="ECO:0007669"/>
    <property type="project" value="TreeGrafter"/>
</dbReference>
<dbReference type="InterPro" id="IPR004560">
    <property type="entry name" value="L-Ru-5P_3-Epase"/>
</dbReference>
<evidence type="ECO:0000259" key="3">
    <source>
        <dbReference type="Pfam" id="PF01261"/>
    </source>
</evidence>
<evidence type="ECO:0000313" key="5">
    <source>
        <dbReference type="Proteomes" id="UP000198528"/>
    </source>
</evidence>
<name>A0A1G6MST7_9ACTN</name>
<evidence type="ECO:0000313" key="4">
    <source>
        <dbReference type="EMBL" id="SDC58610.1"/>
    </source>
</evidence>
<organism evidence="4 5">
    <name type="scientific">Parafannyhessea umbonata</name>
    <dbReference type="NCBI Taxonomy" id="604330"/>
    <lineage>
        <taxon>Bacteria</taxon>
        <taxon>Bacillati</taxon>
        <taxon>Actinomycetota</taxon>
        <taxon>Coriobacteriia</taxon>
        <taxon>Coriobacteriales</taxon>
        <taxon>Atopobiaceae</taxon>
        <taxon>Parafannyhessea</taxon>
    </lineage>
</organism>
<dbReference type="EMBL" id="FMZL01000025">
    <property type="protein sequence ID" value="SDC58610.1"/>
    <property type="molecule type" value="Genomic_DNA"/>
</dbReference>
<dbReference type="RefSeq" id="WP_090847482.1">
    <property type="nucleotide sequence ID" value="NZ_FMZL01000025.1"/>
</dbReference>
<evidence type="ECO:0000256" key="2">
    <source>
        <dbReference type="NCBIfam" id="TIGR00542"/>
    </source>
</evidence>
<keyword evidence="1" id="KW-0413">Isomerase</keyword>
<accession>A0A1G6MST7</accession>
<evidence type="ECO:0000256" key="1">
    <source>
        <dbReference type="ARBA" id="ARBA00023235"/>
    </source>
</evidence>
<dbReference type="NCBIfam" id="TIGR00542">
    <property type="entry name" value="hxl6Piso_put"/>
    <property type="match status" value="1"/>
</dbReference>
<gene>
    <name evidence="4" type="ORF">SAMN04487824_1252</name>
</gene>
<keyword evidence="5" id="KW-1185">Reference proteome</keyword>
<dbReference type="PANTHER" id="PTHR43489">
    <property type="entry name" value="ISOMERASE"/>
    <property type="match status" value="1"/>
</dbReference>
<feature type="domain" description="Xylose isomerase-like TIM barrel" evidence="3">
    <location>
        <begin position="24"/>
        <end position="275"/>
    </location>
</feature>
<dbReference type="Pfam" id="PF01261">
    <property type="entry name" value="AP_endonuc_2"/>
    <property type="match status" value="1"/>
</dbReference>
<dbReference type="Proteomes" id="UP000198528">
    <property type="component" value="Unassembled WGS sequence"/>
</dbReference>
<reference evidence="5" key="1">
    <citation type="submission" date="2016-10" db="EMBL/GenBank/DDBJ databases">
        <authorList>
            <person name="Varghese N."/>
            <person name="Submissions S."/>
        </authorList>
    </citation>
    <scope>NUCLEOTIDE SEQUENCE [LARGE SCALE GENOMIC DNA]</scope>
    <source>
        <strain evidence="5">DSM 22619</strain>
    </source>
</reference>
<dbReference type="GO" id="GO:0034015">
    <property type="term" value="F:L-ribulose-5-phosphate 3-epimerase activity"/>
    <property type="evidence" value="ECO:0007669"/>
    <property type="project" value="TreeGrafter"/>
</dbReference>
<dbReference type="NCBIfam" id="NF009689">
    <property type="entry name" value="PRK13210.1"/>
    <property type="match status" value="1"/>
</dbReference>